<dbReference type="EMBL" id="MN739467">
    <property type="protein sequence ID" value="QHT06312.1"/>
    <property type="molecule type" value="Genomic_DNA"/>
</dbReference>
<name>A0A6C0CQA7_9ZZZZ</name>
<evidence type="ECO:0000313" key="2">
    <source>
        <dbReference type="EMBL" id="QHT06312.1"/>
    </source>
</evidence>
<organism evidence="2">
    <name type="scientific">viral metagenome</name>
    <dbReference type="NCBI Taxonomy" id="1070528"/>
    <lineage>
        <taxon>unclassified sequences</taxon>
        <taxon>metagenomes</taxon>
        <taxon>organismal metagenomes</taxon>
    </lineage>
</organism>
<accession>A0A6C0CQA7</accession>
<evidence type="ECO:0000256" key="1">
    <source>
        <dbReference type="SAM" id="Phobius"/>
    </source>
</evidence>
<keyword evidence="1" id="KW-1133">Transmembrane helix</keyword>
<protein>
    <submittedName>
        <fullName evidence="2">Uncharacterized protein</fullName>
    </submittedName>
</protein>
<reference evidence="2" key="1">
    <citation type="journal article" date="2020" name="Nature">
        <title>Giant virus diversity and host interactions through global metagenomics.</title>
        <authorList>
            <person name="Schulz F."/>
            <person name="Roux S."/>
            <person name="Paez-Espino D."/>
            <person name="Jungbluth S."/>
            <person name="Walsh D.A."/>
            <person name="Denef V.J."/>
            <person name="McMahon K.D."/>
            <person name="Konstantinidis K.T."/>
            <person name="Eloe-Fadrosh E.A."/>
            <person name="Kyrpides N.C."/>
            <person name="Woyke T."/>
        </authorList>
    </citation>
    <scope>NUCLEOTIDE SEQUENCE</scope>
    <source>
        <strain evidence="2">GVMAG-M-3300021425-30</strain>
    </source>
</reference>
<keyword evidence="1" id="KW-0812">Transmembrane</keyword>
<dbReference type="AlphaFoldDB" id="A0A6C0CQA7"/>
<feature type="transmembrane region" description="Helical" evidence="1">
    <location>
        <begin position="168"/>
        <end position="189"/>
    </location>
</feature>
<feature type="transmembrane region" description="Helical" evidence="1">
    <location>
        <begin position="127"/>
        <end position="146"/>
    </location>
</feature>
<proteinExistence type="predicted"/>
<keyword evidence="1" id="KW-0472">Membrane</keyword>
<feature type="transmembrane region" description="Helical" evidence="1">
    <location>
        <begin position="92"/>
        <end position="115"/>
    </location>
</feature>
<sequence>MSRQSETEIATISTDNPYVMMATEDSDNQTPVVTATVVSTFPSQTRTIYINGLDNTCIEVPTEIADKALQIQSMGRGIKCICFIDLVFNLVYMLYGSVIGFIFSLASASGIYSTYYQSRSLLTCYLCYQYIMVLSKLLTIIFYIALTDSDVRNTFHENYPQIQLPETLAAPIFMSSMLFFIQTYIACYVRKYYNLLPNSGDKKYFVARALPSV</sequence>